<gene>
    <name evidence="3" type="ORF">P8192_01755</name>
</gene>
<evidence type="ECO:0000313" key="4">
    <source>
        <dbReference type="Proteomes" id="UP001219037"/>
    </source>
</evidence>
<evidence type="ECO:0000313" key="3">
    <source>
        <dbReference type="EMBL" id="WFP16874.1"/>
    </source>
</evidence>
<evidence type="ECO:0000256" key="1">
    <source>
        <dbReference type="ARBA" id="ARBA00013064"/>
    </source>
</evidence>
<proteinExistence type="predicted"/>
<dbReference type="Proteomes" id="UP001219037">
    <property type="component" value="Chromosome"/>
</dbReference>
<organism evidence="3 4">
    <name type="scientific">Citricoccus muralis</name>
    <dbReference type="NCBI Taxonomy" id="169134"/>
    <lineage>
        <taxon>Bacteria</taxon>
        <taxon>Bacillati</taxon>
        <taxon>Actinomycetota</taxon>
        <taxon>Actinomycetes</taxon>
        <taxon>Micrococcales</taxon>
        <taxon>Micrococcaceae</taxon>
        <taxon>Citricoccus</taxon>
    </lineage>
</organism>
<dbReference type="InterPro" id="IPR050438">
    <property type="entry name" value="LMW_PTPase"/>
</dbReference>
<sequence>MGASDRLRDQLHEQSRILIVCTGNICRSPMAEVVLDQRLLHADARDDDDMLANLPVDRVWSAGVSDEEHGNPIYPPAAQVLGEQGYSVPVNHSAHQVTRDEMERSGLILAMTAAHARALGKLAQGWDIPLERIHLWREFDGTGLSVAPSGCLRPGGALAPGSTVPISATDVPDPWYGPDSGFYATLETIEAGADGLLAVLSGDILGQP</sequence>
<accession>A0ABY8H7R4</accession>
<dbReference type="InterPro" id="IPR023485">
    <property type="entry name" value="Ptyr_pPase"/>
</dbReference>
<dbReference type="EC" id="3.1.3.48" evidence="1"/>
<dbReference type="SUPFAM" id="SSF52788">
    <property type="entry name" value="Phosphotyrosine protein phosphatases I"/>
    <property type="match status" value="1"/>
</dbReference>
<dbReference type="EMBL" id="CP121252">
    <property type="protein sequence ID" value="WFP16874.1"/>
    <property type="molecule type" value="Genomic_DNA"/>
</dbReference>
<protein>
    <recommendedName>
        <fullName evidence="1">protein-tyrosine-phosphatase</fullName>
        <ecNumber evidence="1">3.1.3.48</ecNumber>
    </recommendedName>
</protein>
<keyword evidence="3" id="KW-0378">Hydrolase</keyword>
<name>A0ABY8H7R4_9MICC</name>
<dbReference type="Pfam" id="PF01451">
    <property type="entry name" value="LMWPc"/>
    <property type="match status" value="1"/>
</dbReference>
<dbReference type="GO" id="GO:0004725">
    <property type="term" value="F:protein tyrosine phosphatase activity"/>
    <property type="evidence" value="ECO:0007669"/>
    <property type="project" value="UniProtKB-EC"/>
</dbReference>
<dbReference type="InterPro" id="IPR036196">
    <property type="entry name" value="Ptyr_pPase_sf"/>
</dbReference>
<dbReference type="PANTHER" id="PTHR11717:SF7">
    <property type="entry name" value="LOW MOLECULAR WEIGHT PHOSPHOTYROSINE PROTEIN PHOSPHATASE"/>
    <property type="match status" value="1"/>
</dbReference>
<reference evidence="3 4" key="1">
    <citation type="submission" date="2023-04" db="EMBL/GenBank/DDBJ databases">
        <title>Funneling lignin-derived compounds into biodiesel using alkali-halophilic Citricoccus sp. P2.</title>
        <authorList>
            <person name="Luo C.-B."/>
        </authorList>
    </citation>
    <scope>NUCLEOTIDE SEQUENCE [LARGE SCALE GENOMIC DNA]</scope>
    <source>
        <strain evidence="3 4">P2</strain>
    </source>
</reference>
<keyword evidence="4" id="KW-1185">Reference proteome</keyword>
<evidence type="ECO:0000259" key="2">
    <source>
        <dbReference type="SMART" id="SM00226"/>
    </source>
</evidence>
<dbReference type="RefSeq" id="WP_270106472.1">
    <property type="nucleotide sequence ID" value="NZ_CP121252.1"/>
</dbReference>
<dbReference type="PANTHER" id="PTHR11717">
    <property type="entry name" value="LOW MOLECULAR WEIGHT PROTEIN TYROSINE PHOSPHATASE"/>
    <property type="match status" value="1"/>
</dbReference>
<dbReference type="SMART" id="SM00226">
    <property type="entry name" value="LMWPc"/>
    <property type="match status" value="1"/>
</dbReference>
<dbReference type="Gene3D" id="3.40.50.2300">
    <property type="match status" value="1"/>
</dbReference>
<feature type="domain" description="Phosphotyrosine protein phosphatase I" evidence="2">
    <location>
        <begin position="15"/>
        <end position="199"/>
    </location>
</feature>
<dbReference type="CDD" id="cd16343">
    <property type="entry name" value="LMWPTP"/>
    <property type="match status" value="1"/>
</dbReference>